<evidence type="ECO:0000313" key="3">
    <source>
        <dbReference type="Proteomes" id="UP000339690"/>
    </source>
</evidence>
<protein>
    <submittedName>
        <fullName evidence="2">Uncharacterized protein</fullName>
    </submittedName>
</protein>
<organism evidence="2 3">
    <name type="scientific">Gracilibacillus salitolerans</name>
    <dbReference type="NCBI Taxonomy" id="2663022"/>
    <lineage>
        <taxon>Bacteria</taxon>
        <taxon>Bacillati</taxon>
        <taxon>Bacillota</taxon>
        <taxon>Bacilli</taxon>
        <taxon>Bacillales</taxon>
        <taxon>Bacillaceae</taxon>
        <taxon>Gracilibacillus</taxon>
    </lineage>
</organism>
<dbReference type="AlphaFoldDB" id="A0A5Q2TLU7"/>
<accession>A0A5Q2TLU7</accession>
<gene>
    <name evidence="2" type="ORF">GI584_16965</name>
</gene>
<dbReference type="KEGG" id="grc:GI584_16965"/>
<feature type="region of interest" description="Disordered" evidence="1">
    <location>
        <begin position="1"/>
        <end position="32"/>
    </location>
</feature>
<dbReference type="Proteomes" id="UP000339690">
    <property type="component" value="Chromosome"/>
</dbReference>
<evidence type="ECO:0000313" key="2">
    <source>
        <dbReference type="EMBL" id="QGH35635.1"/>
    </source>
</evidence>
<proteinExistence type="predicted"/>
<keyword evidence="3" id="KW-1185">Reference proteome</keyword>
<dbReference type="EMBL" id="CP045915">
    <property type="protein sequence ID" value="QGH35635.1"/>
    <property type="molecule type" value="Genomic_DNA"/>
</dbReference>
<sequence length="61" mass="7325">MEDQNPFDELMFGKKQKSEPDEPEEKEDNENSFDLFQTVELLNDTYRKLSPLKDIFKNIKK</sequence>
<dbReference type="RefSeq" id="WP_153791954.1">
    <property type="nucleotide sequence ID" value="NZ_CP045915.1"/>
</dbReference>
<feature type="compositionally biased region" description="Acidic residues" evidence="1">
    <location>
        <begin position="21"/>
        <end position="31"/>
    </location>
</feature>
<name>A0A5Q2TLU7_9BACI</name>
<evidence type="ECO:0000256" key="1">
    <source>
        <dbReference type="SAM" id="MobiDB-lite"/>
    </source>
</evidence>
<reference evidence="2 3" key="1">
    <citation type="submission" date="2019-11" db="EMBL/GenBank/DDBJ databases">
        <title>Gracilibacillus salitolerans sp. nov., a moderate halophile isolated from a saline soil in northwest China.</title>
        <authorList>
            <person name="Gan L."/>
        </authorList>
    </citation>
    <scope>NUCLEOTIDE SEQUENCE [LARGE SCALE GENOMIC DNA]</scope>
    <source>
        <strain evidence="2 3">SCU50</strain>
    </source>
</reference>